<dbReference type="InterPro" id="IPR002229">
    <property type="entry name" value="RhesusRHD"/>
</dbReference>
<feature type="transmembrane region" description="Helical" evidence="8">
    <location>
        <begin position="226"/>
        <end position="243"/>
    </location>
</feature>
<dbReference type="PROSITE" id="PS01219">
    <property type="entry name" value="AMMONIUM_TRANSP"/>
    <property type="match status" value="1"/>
</dbReference>
<evidence type="ECO:0000256" key="2">
    <source>
        <dbReference type="ARBA" id="ARBA00005887"/>
    </source>
</evidence>
<name>A0ABW8GKN5_9PROT</name>
<feature type="transmembrane region" description="Helical" evidence="8">
    <location>
        <begin position="38"/>
        <end position="60"/>
    </location>
</feature>
<dbReference type="Gene3D" id="1.10.3430.10">
    <property type="entry name" value="Ammonium transporter AmtB like domains"/>
    <property type="match status" value="1"/>
</dbReference>
<feature type="signal peptide" evidence="9">
    <location>
        <begin position="1"/>
        <end position="28"/>
    </location>
</feature>
<feature type="transmembrane region" description="Helical" evidence="8">
    <location>
        <begin position="118"/>
        <end position="138"/>
    </location>
</feature>
<evidence type="ECO:0000313" key="12">
    <source>
        <dbReference type="Proteomes" id="UP001617669"/>
    </source>
</evidence>
<keyword evidence="3 8" id="KW-0813">Transport</keyword>
<feature type="transmembrane region" description="Helical" evidence="8">
    <location>
        <begin position="150"/>
        <end position="170"/>
    </location>
</feature>
<feature type="transmembrane region" description="Helical" evidence="8">
    <location>
        <begin position="81"/>
        <end position="98"/>
    </location>
</feature>
<keyword evidence="4 8" id="KW-0812">Transmembrane</keyword>
<keyword evidence="7 8" id="KW-0924">Ammonia transport</keyword>
<feature type="transmembrane region" description="Helical" evidence="8">
    <location>
        <begin position="371"/>
        <end position="395"/>
    </location>
</feature>
<evidence type="ECO:0000256" key="3">
    <source>
        <dbReference type="ARBA" id="ARBA00022448"/>
    </source>
</evidence>
<gene>
    <name evidence="11" type="ORF">ACIKP9_04610</name>
</gene>
<proteinExistence type="inferred from homology"/>
<keyword evidence="12" id="KW-1185">Reference proteome</keyword>
<dbReference type="PANTHER" id="PTHR11730:SF89">
    <property type="entry name" value="AMMONIUM TRANSPORTER SLL0108-RELATED"/>
    <property type="match status" value="1"/>
</dbReference>
<evidence type="ECO:0000256" key="6">
    <source>
        <dbReference type="ARBA" id="ARBA00023136"/>
    </source>
</evidence>
<dbReference type="InterPro" id="IPR024041">
    <property type="entry name" value="NH4_transpt_AmtB-like_dom"/>
</dbReference>
<dbReference type="RefSeq" id="WP_400879897.1">
    <property type="nucleotide sequence ID" value="NZ_JBIWXY010000001.1"/>
</dbReference>
<dbReference type="PANTHER" id="PTHR11730">
    <property type="entry name" value="AMMONIUM TRANSPORTER"/>
    <property type="match status" value="1"/>
</dbReference>
<accession>A0ABW8GKN5</accession>
<dbReference type="Pfam" id="PF00909">
    <property type="entry name" value="Ammonium_transp"/>
    <property type="match status" value="1"/>
</dbReference>
<reference evidence="11 12" key="1">
    <citation type="submission" date="2024-11" db="EMBL/GenBank/DDBJ databases">
        <authorList>
            <person name="Kaparullina E.N."/>
            <person name="Delegan Y.A."/>
            <person name="Doronina N.V."/>
        </authorList>
    </citation>
    <scope>NUCLEOTIDE SEQUENCE [LARGE SCALE GENOMIC DNA]</scope>
    <source>
        <strain evidence="11 12">7sh_L</strain>
    </source>
</reference>
<protein>
    <recommendedName>
        <fullName evidence="8">Ammonium transporter</fullName>
    </recommendedName>
</protein>
<keyword evidence="5 8" id="KW-1133">Transmembrane helix</keyword>
<comment type="similarity">
    <text evidence="2 8">Belongs to the ammonia transporter channel (TC 1.A.11.2) family.</text>
</comment>
<evidence type="ECO:0000313" key="11">
    <source>
        <dbReference type="EMBL" id="MFJ5445503.1"/>
    </source>
</evidence>
<dbReference type="InterPro" id="IPR001905">
    <property type="entry name" value="Ammonium_transpt"/>
</dbReference>
<evidence type="ECO:0000256" key="9">
    <source>
        <dbReference type="SAM" id="SignalP"/>
    </source>
</evidence>
<evidence type="ECO:0000256" key="1">
    <source>
        <dbReference type="ARBA" id="ARBA00004141"/>
    </source>
</evidence>
<comment type="caution">
    <text evidence="11">The sequence shown here is derived from an EMBL/GenBank/DDBJ whole genome shotgun (WGS) entry which is preliminary data.</text>
</comment>
<dbReference type="InterPro" id="IPR018047">
    <property type="entry name" value="Ammonium_transpt_CS"/>
</dbReference>
<dbReference type="NCBIfam" id="TIGR00836">
    <property type="entry name" value="amt"/>
    <property type="match status" value="1"/>
</dbReference>
<evidence type="ECO:0000256" key="7">
    <source>
        <dbReference type="ARBA" id="ARBA00023177"/>
    </source>
</evidence>
<dbReference type="InterPro" id="IPR029020">
    <property type="entry name" value="Ammonium/urea_transptr"/>
</dbReference>
<evidence type="ECO:0000256" key="8">
    <source>
        <dbReference type="RuleBase" id="RU362002"/>
    </source>
</evidence>
<feature type="domain" description="Ammonium transporter AmtB-like" evidence="10">
    <location>
        <begin position="41"/>
        <end position="422"/>
    </location>
</feature>
<keyword evidence="6 8" id="KW-0472">Membrane</keyword>
<evidence type="ECO:0000259" key="10">
    <source>
        <dbReference type="Pfam" id="PF00909"/>
    </source>
</evidence>
<dbReference type="Proteomes" id="UP001617669">
    <property type="component" value="Unassembled WGS sequence"/>
</dbReference>
<keyword evidence="9" id="KW-0732">Signal</keyword>
<feature type="chain" id="PRO_5045223617" description="Ammonium transporter" evidence="9">
    <location>
        <begin position="29"/>
        <end position="442"/>
    </location>
</feature>
<sequence>MHNHSAPIFFHALAFLIIHLLLPFSVLAADSAVDIQAVDTAWIAIAGALVFMMQAGFAMLESGMARAKNAVNVMMKNYMDLAVGAVLFWLIGYGLMFGHNPTGWIGQDHFALAYGSDWTASMMFFQLMFAATAATIVSGAMAERTRFMPYLFGACGIVAVIYPVFGSWAWNEHGWLKQMGFIDFAGSTVVHSVGGWCALAGIMVLGPRLGRFGSKGEVHMIPGHNLSLVAMGGFLLWFGWFGFNGGSTLAVGTEIGPILLNTHMAGAAGAVGALLTTWMTRQPVLMSSVVNGSLGGLVAITAGCASMEVPYAILTGFVGGIVTMCGTWGLEKLRLDDVVGAVAVHGFSGVWGTLAAGLFLKGNMFDLNQVIVQLIGVAVAFVWVFLSALLMYGLLARTIGLRVSTMHEQRGLDITEHGEVGYPEFNRDAAYQREHVEQLSKL</sequence>
<dbReference type="PRINTS" id="PR00342">
    <property type="entry name" value="RHESUSRHD"/>
</dbReference>
<evidence type="ECO:0000256" key="5">
    <source>
        <dbReference type="ARBA" id="ARBA00022989"/>
    </source>
</evidence>
<organism evidence="11 12">
    <name type="scientific">Methylobacillus methanolivorans</name>
    <dbReference type="NCBI Taxonomy" id="1848927"/>
    <lineage>
        <taxon>Bacteria</taxon>
        <taxon>Pseudomonadati</taxon>
        <taxon>Pseudomonadota</taxon>
        <taxon>Betaproteobacteria</taxon>
        <taxon>Nitrosomonadales</taxon>
        <taxon>Methylophilaceae</taxon>
        <taxon>Methylobacillus</taxon>
    </lineage>
</organism>
<feature type="transmembrane region" description="Helical" evidence="8">
    <location>
        <begin position="284"/>
        <end position="303"/>
    </location>
</feature>
<feature type="transmembrane region" description="Helical" evidence="8">
    <location>
        <begin position="255"/>
        <end position="277"/>
    </location>
</feature>
<evidence type="ECO:0000256" key="4">
    <source>
        <dbReference type="ARBA" id="ARBA00022692"/>
    </source>
</evidence>
<feature type="transmembrane region" description="Helical" evidence="8">
    <location>
        <begin position="309"/>
        <end position="331"/>
    </location>
</feature>
<dbReference type="SUPFAM" id="SSF111352">
    <property type="entry name" value="Ammonium transporter"/>
    <property type="match status" value="1"/>
</dbReference>
<dbReference type="EMBL" id="JBIWXY010000001">
    <property type="protein sequence ID" value="MFJ5445503.1"/>
    <property type="molecule type" value="Genomic_DNA"/>
</dbReference>
<comment type="subcellular location">
    <subcellularLocation>
        <location evidence="8">Cell membrane</location>
        <topology evidence="8">Multi-pass membrane protein</topology>
    </subcellularLocation>
    <subcellularLocation>
        <location evidence="1">Membrane</location>
        <topology evidence="1">Multi-pass membrane protein</topology>
    </subcellularLocation>
</comment>
<feature type="transmembrane region" description="Helical" evidence="8">
    <location>
        <begin position="338"/>
        <end position="359"/>
    </location>
</feature>
<feature type="transmembrane region" description="Helical" evidence="8">
    <location>
        <begin position="182"/>
        <end position="205"/>
    </location>
</feature>